<evidence type="ECO:0000313" key="1">
    <source>
        <dbReference type="EMBL" id="CAK6435649.1"/>
    </source>
</evidence>
<accession>A0ABN9ZBD1</accession>
<organism evidence="1 2">
    <name type="scientific">Pipistrellus nathusii</name>
    <name type="common">Nathusius' pipistrelle</name>
    <dbReference type="NCBI Taxonomy" id="59473"/>
    <lineage>
        <taxon>Eukaryota</taxon>
        <taxon>Metazoa</taxon>
        <taxon>Chordata</taxon>
        <taxon>Craniata</taxon>
        <taxon>Vertebrata</taxon>
        <taxon>Euteleostomi</taxon>
        <taxon>Mammalia</taxon>
        <taxon>Eutheria</taxon>
        <taxon>Laurasiatheria</taxon>
        <taxon>Chiroptera</taxon>
        <taxon>Yangochiroptera</taxon>
        <taxon>Vespertilionidae</taxon>
        <taxon>Pipistrellus</taxon>
    </lineage>
</organism>
<reference evidence="1" key="1">
    <citation type="submission" date="2023-12" db="EMBL/GenBank/DDBJ databases">
        <authorList>
            <person name="Brown T."/>
        </authorList>
    </citation>
    <scope>NUCLEOTIDE SEQUENCE</scope>
</reference>
<dbReference type="EMBL" id="OY882870">
    <property type="protein sequence ID" value="CAK6435649.1"/>
    <property type="molecule type" value="Genomic_DNA"/>
</dbReference>
<evidence type="ECO:0000313" key="2">
    <source>
        <dbReference type="Proteomes" id="UP001314169"/>
    </source>
</evidence>
<proteinExistence type="predicted"/>
<gene>
    <name evidence="1" type="ORF">MPIPNATIZW_LOCUS3955</name>
</gene>
<protein>
    <submittedName>
        <fullName evidence="1">Uncharacterized protein</fullName>
    </submittedName>
</protein>
<sequence>MVDVSLSSSFLSEINYINIYIIKVAPRQFGSVDRALCWHGDQSVLGSIPIKGTYLGCRILPGPGPGWGSCRRQPINVFLSLQYFSVFPSLSLPLSLKINGKIPSGED</sequence>
<dbReference type="Proteomes" id="UP001314169">
    <property type="component" value="Chromosome 13"/>
</dbReference>
<keyword evidence="2" id="KW-1185">Reference proteome</keyword>
<name>A0ABN9ZBD1_PIPNA</name>